<dbReference type="Pfam" id="PF13860">
    <property type="entry name" value="FlgD_ig"/>
    <property type="match status" value="1"/>
</dbReference>
<dbReference type="Gene3D" id="2.60.40.4070">
    <property type="match status" value="1"/>
</dbReference>
<reference evidence="2" key="1">
    <citation type="journal article" date="2020" name="mSystems">
        <title>Genome- and Community-Level Interaction Insights into Carbon Utilization and Element Cycling Functions of Hydrothermarchaeota in Hydrothermal Sediment.</title>
        <authorList>
            <person name="Zhou Z."/>
            <person name="Liu Y."/>
            <person name="Xu W."/>
            <person name="Pan J."/>
            <person name="Luo Z.H."/>
            <person name="Li M."/>
        </authorList>
    </citation>
    <scope>NUCLEOTIDE SEQUENCE</scope>
    <source>
        <strain evidence="2">HyVt-388</strain>
    </source>
</reference>
<dbReference type="AlphaFoldDB" id="A0A9C9K026"/>
<dbReference type="InterPro" id="IPR011047">
    <property type="entry name" value="Quinoprotein_ADH-like_sf"/>
</dbReference>
<evidence type="ECO:0000259" key="1">
    <source>
        <dbReference type="Pfam" id="PF13860"/>
    </source>
</evidence>
<gene>
    <name evidence="2" type="ORF">ENI34_05100</name>
</gene>
<dbReference type="Proteomes" id="UP000885826">
    <property type="component" value="Unassembled WGS sequence"/>
</dbReference>
<accession>A0A9C9K026</accession>
<proteinExistence type="predicted"/>
<protein>
    <recommendedName>
        <fullName evidence="1">FlgD/Vpr Ig-like domain-containing protein</fullName>
    </recommendedName>
</protein>
<dbReference type="EMBL" id="DRIG01000056">
    <property type="protein sequence ID" value="HEC78505.1"/>
    <property type="molecule type" value="Genomic_DNA"/>
</dbReference>
<comment type="caution">
    <text evidence="2">The sequence shown here is derived from an EMBL/GenBank/DDBJ whole genome shotgun (WGS) entry which is preliminary data.</text>
</comment>
<organism evidence="2 3">
    <name type="scientific">candidate division WOR-3 bacterium</name>
    <dbReference type="NCBI Taxonomy" id="2052148"/>
    <lineage>
        <taxon>Bacteria</taxon>
        <taxon>Bacteria division WOR-3</taxon>
    </lineage>
</organism>
<dbReference type="InterPro" id="IPR025965">
    <property type="entry name" value="FlgD/Vpr_Ig-like"/>
</dbReference>
<name>A0A9C9K026_UNCW3</name>
<dbReference type="PANTHER" id="PTHR42754">
    <property type="entry name" value="ENDOGLUCANASE"/>
    <property type="match status" value="1"/>
</dbReference>
<evidence type="ECO:0000313" key="2">
    <source>
        <dbReference type="EMBL" id="HEC78505.1"/>
    </source>
</evidence>
<evidence type="ECO:0000313" key="3">
    <source>
        <dbReference type="Proteomes" id="UP000885826"/>
    </source>
</evidence>
<sequence length="480" mass="52800">MKKNFMIILLWTAILYSQGIDTLWTKTYGGPDDDEGRAIAQTSNQGYMIVGWKTSISTGSKDIYLIKTDADGDTLWTKTYGGTDAEYGVDFKQTGDGGWIILGETFSYGAGFNDIYIIRTDSLGDTLWTKIYGGTYYDKARAVTEAVDSDNGYLIVGATGSFGNGGNDDLYILRIDSLGDTLWTKTYGGLNWDWASSVQPTADSAYIIIGATNSYGAGYFDVYLIKINASGELLWQKTFGGTGDDRGEAVCQTSDQGYIITGMTRTFGAGGEDLYLIKTDSLGTIEWQKVYGGAQNERGYSLLETEDGGYIIAGYTMSFGAGEWDVYLLKTDEYGDTLWTQTYGGMNGDLARSILKTQDGGYIIVGNTESFGAGAKDVFVLKTAPELEILERKNPCRETHLLQAEPDPFTKKLTIKIDAESGFLEIYDAGGRLIKEFKNRTRKIIWDGTDRSGERAAAGVYFLRFSCDDSQILKKIIMLK</sequence>
<dbReference type="SUPFAM" id="SSF50998">
    <property type="entry name" value="Quinoprotein alcohol dehydrogenase-like"/>
    <property type="match status" value="1"/>
</dbReference>
<feature type="domain" description="FlgD/Vpr Ig-like" evidence="1">
    <location>
        <begin position="408"/>
        <end position="463"/>
    </location>
</feature>
<dbReference type="PANTHER" id="PTHR42754:SF1">
    <property type="entry name" value="LIPOPROTEIN"/>
    <property type="match status" value="1"/>
</dbReference>